<dbReference type="Gene3D" id="3.30.300.210">
    <property type="entry name" value="Nutrient germinant receptor protein C, domain 3"/>
    <property type="match status" value="1"/>
</dbReference>
<evidence type="ECO:0000256" key="4">
    <source>
        <dbReference type="ARBA" id="ARBA00022729"/>
    </source>
</evidence>
<comment type="caution">
    <text evidence="10">The sequence shown here is derived from an EMBL/GenBank/DDBJ whole genome shotgun (WGS) entry which is preliminary data.</text>
</comment>
<proteinExistence type="inferred from homology"/>
<sequence>MRTFAKAISILFIVILTGCWDRNEINDYAFMIGDALDVTDEGELQKSAQIAVPAGFKSTTGEGGNAQRGNIVLSVTGTSIVDLTQQLQDKLPRKVFLGHRKSIFIGEKLARKGLADIMDQFTRNTDTRLRTDIFVVNNRAGKDVLDINSPFNKFSAIVAVDQDRYCRLGDTALRDVLLDLGRDGIRPTMPMVDISPLNKQEANEIFEVRSVAIFNKKLQMVGEVSNRESLELFWVKGVLQNQYLTFQTDKGVVSLYESNLTKKIRTEILGDKLKVHVYLEGTGRVLENNTAIDMSNTAERVPVEQMLNEMKAKQVKGTIKKIQQKFGQDVFGFGEEFHREHPYKWKEIRGKWDELFPTVEVAVTVKLKIQNTGGVGKRIPGLGDKT</sequence>
<dbReference type="PANTHER" id="PTHR35789">
    <property type="entry name" value="SPORE GERMINATION PROTEIN B3"/>
    <property type="match status" value="1"/>
</dbReference>
<dbReference type="PROSITE" id="PS51257">
    <property type="entry name" value="PROKAR_LIPOPROTEIN"/>
    <property type="match status" value="1"/>
</dbReference>
<feature type="domain" description="Spore germination GerAC-like C-terminal" evidence="8">
    <location>
        <begin position="211"/>
        <end position="373"/>
    </location>
</feature>
<keyword evidence="7" id="KW-0449">Lipoprotein</keyword>
<dbReference type="InterPro" id="IPR038501">
    <property type="entry name" value="Spore_GerAC_C_sf"/>
</dbReference>
<evidence type="ECO:0000313" key="10">
    <source>
        <dbReference type="EMBL" id="GLX70604.1"/>
    </source>
</evidence>
<evidence type="ECO:0000256" key="7">
    <source>
        <dbReference type="ARBA" id="ARBA00023288"/>
    </source>
</evidence>
<accession>A0ABQ6GI96</accession>
<evidence type="ECO:0000259" key="9">
    <source>
        <dbReference type="Pfam" id="PF25198"/>
    </source>
</evidence>
<reference evidence="10 11" key="1">
    <citation type="submission" date="2023-03" db="EMBL/GenBank/DDBJ databases">
        <title>Draft genome sequence of the bacteria which degrade cell wall of Tricholomamatutake.</title>
        <authorList>
            <person name="Konishi Y."/>
            <person name="Fukuta Y."/>
            <person name="Shirasaka N."/>
        </authorList>
    </citation>
    <scope>NUCLEOTIDE SEQUENCE [LARGE SCALE GENOMIC DNA]</scope>
    <source>
        <strain evidence="11">mu1</strain>
    </source>
</reference>
<dbReference type="RefSeq" id="WP_284241377.1">
    <property type="nucleotide sequence ID" value="NZ_BSSQ01000019.1"/>
</dbReference>
<dbReference type="Pfam" id="PF25198">
    <property type="entry name" value="Spore_GerAC_N"/>
    <property type="match status" value="1"/>
</dbReference>
<dbReference type="NCBIfam" id="TIGR02887">
    <property type="entry name" value="spore_ger_x_C"/>
    <property type="match status" value="1"/>
</dbReference>
<dbReference type="PANTHER" id="PTHR35789:SF1">
    <property type="entry name" value="SPORE GERMINATION PROTEIN B3"/>
    <property type="match status" value="1"/>
</dbReference>
<comment type="similarity">
    <text evidence="2">Belongs to the GerABKC lipoprotein family.</text>
</comment>
<keyword evidence="5" id="KW-0472">Membrane</keyword>
<dbReference type="InterPro" id="IPR046953">
    <property type="entry name" value="Spore_GerAC-like_C"/>
</dbReference>
<evidence type="ECO:0000256" key="2">
    <source>
        <dbReference type="ARBA" id="ARBA00007886"/>
    </source>
</evidence>
<keyword evidence="11" id="KW-1185">Reference proteome</keyword>
<evidence type="ECO:0000256" key="1">
    <source>
        <dbReference type="ARBA" id="ARBA00004635"/>
    </source>
</evidence>
<keyword evidence="3" id="KW-0309">Germination</keyword>
<organism evidence="10 11">
    <name type="scientific">Paenibacillus glycanilyticus</name>
    <dbReference type="NCBI Taxonomy" id="126569"/>
    <lineage>
        <taxon>Bacteria</taxon>
        <taxon>Bacillati</taxon>
        <taxon>Bacillota</taxon>
        <taxon>Bacilli</taxon>
        <taxon>Bacillales</taxon>
        <taxon>Paenibacillaceae</taxon>
        <taxon>Paenibacillus</taxon>
    </lineage>
</organism>
<comment type="subcellular location">
    <subcellularLocation>
        <location evidence="1">Membrane</location>
        <topology evidence="1">Lipid-anchor</topology>
    </subcellularLocation>
</comment>
<feature type="domain" description="Spore germination protein N-terminal" evidence="9">
    <location>
        <begin position="21"/>
        <end position="193"/>
    </location>
</feature>
<evidence type="ECO:0000259" key="8">
    <source>
        <dbReference type="Pfam" id="PF05504"/>
    </source>
</evidence>
<name>A0ABQ6GI96_9BACL</name>
<gene>
    <name evidence="10" type="ORF">MU1_49500</name>
</gene>
<evidence type="ECO:0000256" key="5">
    <source>
        <dbReference type="ARBA" id="ARBA00023136"/>
    </source>
</evidence>
<protein>
    <recommendedName>
        <fullName evidence="12">Ger(X)C family spore germination protein</fullName>
    </recommendedName>
</protein>
<keyword evidence="4" id="KW-0732">Signal</keyword>
<dbReference type="Pfam" id="PF05504">
    <property type="entry name" value="Spore_GerAC"/>
    <property type="match status" value="1"/>
</dbReference>
<evidence type="ECO:0000256" key="6">
    <source>
        <dbReference type="ARBA" id="ARBA00023139"/>
    </source>
</evidence>
<dbReference type="InterPro" id="IPR008844">
    <property type="entry name" value="Spore_GerAC-like"/>
</dbReference>
<evidence type="ECO:0000313" key="11">
    <source>
        <dbReference type="Proteomes" id="UP001157114"/>
    </source>
</evidence>
<evidence type="ECO:0000256" key="3">
    <source>
        <dbReference type="ARBA" id="ARBA00022544"/>
    </source>
</evidence>
<dbReference type="InterPro" id="IPR057336">
    <property type="entry name" value="GerAC_N"/>
</dbReference>
<dbReference type="Proteomes" id="UP001157114">
    <property type="component" value="Unassembled WGS sequence"/>
</dbReference>
<dbReference type="EMBL" id="BSSQ01000019">
    <property type="protein sequence ID" value="GLX70604.1"/>
    <property type="molecule type" value="Genomic_DNA"/>
</dbReference>
<evidence type="ECO:0008006" key="12">
    <source>
        <dbReference type="Google" id="ProtNLM"/>
    </source>
</evidence>
<keyword evidence="6" id="KW-0564">Palmitate</keyword>